<dbReference type="AlphaFoldDB" id="A0A6J7EHJ0"/>
<protein>
    <submittedName>
        <fullName evidence="2">Unannotated protein</fullName>
    </submittedName>
</protein>
<evidence type="ECO:0000256" key="1">
    <source>
        <dbReference type="SAM" id="MobiDB-lite"/>
    </source>
</evidence>
<evidence type="ECO:0000313" key="2">
    <source>
        <dbReference type="EMBL" id="CAB4882857.1"/>
    </source>
</evidence>
<gene>
    <name evidence="2" type="ORF">UFOPK3402_01474</name>
</gene>
<feature type="region of interest" description="Disordered" evidence="1">
    <location>
        <begin position="116"/>
        <end position="138"/>
    </location>
</feature>
<reference evidence="2" key="1">
    <citation type="submission" date="2020-05" db="EMBL/GenBank/DDBJ databases">
        <authorList>
            <person name="Chiriac C."/>
            <person name="Salcher M."/>
            <person name="Ghai R."/>
            <person name="Kavagutti S V."/>
        </authorList>
    </citation>
    <scope>NUCLEOTIDE SEQUENCE</scope>
</reference>
<dbReference type="EMBL" id="CAFBLS010000202">
    <property type="protein sequence ID" value="CAB4882857.1"/>
    <property type="molecule type" value="Genomic_DNA"/>
</dbReference>
<feature type="compositionally biased region" description="Basic and acidic residues" evidence="1">
    <location>
        <begin position="118"/>
        <end position="127"/>
    </location>
</feature>
<accession>A0A6J7EHJ0</accession>
<organism evidence="2">
    <name type="scientific">freshwater metagenome</name>
    <dbReference type="NCBI Taxonomy" id="449393"/>
    <lineage>
        <taxon>unclassified sequences</taxon>
        <taxon>metagenomes</taxon>
        <taxon>ecological metagenomes</taxon>
    </lineage>
</organism>
<name>A0A6J7EHJ0_9ZZZZ</name>
<sequence>MTLLAEEHASHGVEVRISREASCCNLEVPGPDARVGIHHHDHVTGPHARQHFVEGLVECTALSMVIGHRHESLVAELAGDFGRAVAAVVGHHDDALWLPCLLAQRNEGRRQRRLLVMRRNEDRDRNGPSKSGLMAEDR</sequence>
<proteinExistence type="predicted"/>